<feature type="binding site" evidence="8">
    <location>
        <position position="9"/>
    </location>
    <ligand>
        <name>Fe cation</name>
        <dbReference type="ChEBI" id="CHEBI:24875"/>
    </ligand>
</feature>
<dbReference type="CDD" id="cd00730">
    <property type="entry name" value="rubredoxin"/>
    <property type="match status" value="1"/>
</dbReference>
<evidence type="ECO:0000256" key="1">
    <source>
        <dbReference type="ARBA" id="ARBA00002360"/>
    </source>
</evidence>
<dbReference type="SUPFAM" id="SSF57802">
    <property type="entry name" value="Rubredoxin-like"/>
    <property type="match status" value="1"/>
</dbReference>
<comment type="cofactor">
    <cofactor evidence="7 8">
        <name>Fe(3+)</name>
        <dbReference type="ChEBI" id="CHEBI:29034"/>
    </cofactor>
    <text evidence="7 8">Binds 1 Fe(3+) ion per subunit.</text>
</comment>
<dbReference type="GO" id="GO:0009055">
    <property type="term" value="F:electron transfer activity"/>
    <property type="evidence" value="ECO:0007669"/>
    <property type="project" value="InterPro"/>
</dbReference>
<evidence type="ECO:0000256" key="4">
    <source>
        <dbReference type="ARBA" id="ARBA00022723"/>
    </source>
</evidence>
<dbReference type="PANTHER" id="PTHR47627">
    <property type="entry name" value="RUBREDOXIN"/>
    <property type="match status" value="1"/>
</dbReference>
<evidence type="ECO:0000256" key="5">
    <source>
        <dbReference type="ARBA" id="ARBA00022982"/>
    </source>
</evidence>
<comment type="similarity">
    <text evidence="2 7">Belongs to the rubredoxin family.</text>
</comment>
<dbReference type="NCBIfam" id="NF045768">
    <property type="entry name" value="RubredRD"/>
    <property type="match status" value="1"/>
</dbReference>
<dbReference type="PIRSF" id="PIRSF000071">
    <property type="entry name" value="Rubredoxin"/>
    <property type="match status" value="1"/>
</dbReference>
<dbReference type="Proteomes" id="UP000000442">
    <property type="component" value="Chromosome"/>
</dbReference>
<evidence type="ECO:0000256" key="2">
    <source>
        <dbReference type="ARBA" id="ARBA00005337"/>
    </source>
</evidence>
<reference evidence="10 11" key="1">
    <citation type="journal article" date="2009" name="Environ. Microbiol.">
        <title>Genome sequence of Desulfobacterium autotrophicum HRM2, a marine sulfate reducer oxidizing organic carbon completely to carbon dioxide.</title>
        <authorList>
            <person name="Strittmatter A.W."/>
            <person name="Liesegang H."/>
            <person name="Rabus R."/>
            <person name="Decker I."/>
            <person name="Amann J."/>
            <person name="Andres S."/>
            <person name="Henne A."/>
            <person name="Fricke W.F."/>
            <person name="Martinez-Arias R."/>
            <person name="Bartels D."/>
            <person name="Goesmann A."/>
            <person name="Krause L."/>
            <person name="Puehler A."/>
            <person name="Klenk H.P."/>
            <person name="Richter M."/>
            <person name="Schuler M."/>
            <person name="Gloeckner F.O."/>
            <person name="Meyerdierks A."/>
            <person name="Gottschalk G."/>
            <person name="Amann R."/>
        </authorList>
    </citation>
    <scope>NUCLEOTIDE SEQUENCE [LARGE SCALE GENOMIC DNA]</scope>
    <source>
        <strain evidence="11">ATCC 43914 / DSM 3382 / HRM2</strain>
    </source>
</reference>
<dbReference type="FunFam" id="2.20.28.10:FF:000001">
    <property type="entry name" value="Rubredoxin"/>
    <property type="match status" value="1"/>
</dbReference>
<dbReference type="Pfam" id="PF00301">
    <property type="entry name" value="Rubredoxin"/>
    <property type="match status" value="1"/>
</dbReference>
<dbReference type="EMBL" id="CP001087">
    <property type="protein sequence ID" value="ACN17132.1"/>
    <property type="molecule type" value="Genomic_DNA"/>
</dbReference>
<feature type="binding site" evidence="8">
    <location>
        <position position="6"/>
    </location>
    <ligand>
        <name>Fe cation</name>
        <dbReference type="ChEBI" id="CHEBI:24875"/>
    </ligand>
</feature>
<keyword evidence="6 7" id="KW-0408">Iron</keyword>
<dbReference type="PANTHER" id="PTHR47627:SF1">
    <property type="entry name" value="RUBREDOXIN-1-RELATED"/>
    <property type="match status" value="1"/>
</dbReference>
<dbReference type="InterPro" id="IPR024934">
    <property type="entry name" value="Rubredoxin-like_dom"/>
</dbReference>
<evidence type="ECO:0000313" key="10">
    <source>
        <dbReference type="EMBL" id="ACN17132.1"/>
    </source>
</evidence>
<protein>
    <recommendedName>
        <fullName evidence="7">Rubredoxin</fullName>
    </recommendedName>
</protein>
<name>C0QCB5_DESAH</name>
<evidence type="ECO:0000256" key="6">
    <source>
        <dbReference type="ARBA" id="ARBA00023004"/>
    </source>
</evidence>
<gene>
    <name evidence="10" type="primary">hbr1</name>
    <name evidence="10" type="ordered locus">HRM2_40750</name>
</gene>
<dbReference type="InterPro" id="IPR024922">
    <property type="entry name" value="Rubredoxin"/>
</dbReference>
<feature type="domain" description="Rubredoxin-like" evidence="9">
    <location>
        <begin position="1"/>
        <end position="52"/>
    </location>
</feature>
<dbReference type="GO" id="GO:0005506">
    <property type="term" value="F:iron ion binding"/>
    <property type="evidence" value="ECO:0007669"/>
    <property type="project" value="InterPro"/>
</dbReference>
<dbReference type="RefSeq" id="WP_015905865.1">
    <property type="nucleotide sequence ID" value="NC_012108.1"/>
</dbReference>
<proteinExistence type="inferred from homology"/>
<dbReference type="PROSITE" id="PS50903">
    <property type="entry name" value="RUBREDOXIN_LIKE"/>
    <property type="match status" value="1"/>
</dbReference>
<dbReference type="eggNOG" id="COG1773">
    <property type="taxonomic scope" value="Bacteria"/>
</dbReference>
<dbReference type="PROSITE" id="PS00202">
    <property type="entry name" value="RUBREDOXIN"/>
    <property type="match status" value="1"/>
</dbReference>
<dbReference type="InterPro" id="IPR050526">
    <property type="entry name" value="Rubredoxin_ET"/>
</dbReference>
<keyword evidence="5 7" id="KW-0249">Electron transport</keyword>
<evidence type="ECO:0000256" key="7">
    <source>
        <dbReference type="PIRNR" id="PIRNR000071"/>
    </source>
</evidence>
<dbReference type="PRINTS" id="PR00163">
    <property type="entry name" value="RUBREDOXIN"/>
</dbReference>
<dbReference type="STRING" id="177437.HRM2_40750"/>
<dbReference type="InterPro" id="IPR024935">
    <property type="entry name" value="Rubredoxin_dom"/>
</dbReference>
<accession>C0QCB5</accession>
<organism evidence="10 11">
    <name type="scientific">Desulforapulum autotrophicum (strain ATCC 43914 / DSM 3382 / VKM B-1955 / HRM2)</name>
    <name type="common">Desulfobacterium autotrophicum</name>
    <dbReference type="NCBI Taxonomy" id="177437"/>
    <lineage>
        <taxon>Bacteria</taxon>
        <taxon>Pseudomonadati</taxon>
        <taxon>Thermodesulfobacteriota</taxon>
        <taxon>Desulfobacteria</taxon>
        <taxon>Desulfobacterales</taxon>
        <taxon>Desulfobacteraceae</taxon>
        <taxon>Desulforapulum</taxon>
    </lineage>
</organism>
<dbReference type="InterPro" id="IPR018527">
    <property type="entry name" value="Rubredoxin_Fe_BS"/>
</dbReference>
<evidence type="ECO:0000313" key="11">
    <source>
        <dbReference type="Proteomes" id="UP000000442"/>
    </source>
</evidence>
<dbReference type="KEGG" id="dat:HRM2_40750"/>
<evidence type="ECO:0000259" key="9">
    <source>
        <dbReference type="PROSITE" id="PS50903"/>
    </source>
</evidence>
<dbReference type="AlphaFoldDB" id="C0QCB5"/>
<evidence type="ECO:0000256" key="8">
    <source>
        <dbReference type="PIRSR" id="PIRSR000071-1"/>
    </source>
</evidence>
<dbReference type="Gene3D" id="2.20.28.10">
    <property type="match status" value="1"/>
</dbReference>
<feature type="binding site" evidence="8">
    <location>
        <position position="39"/>
    </location>
    <ligand>
        <name>Fe cation</name>
        <dbReference type="ChEBI" id="CHEBI:24875"/>
    </ligand>
</feature>
<dbReference type="HOGENOM" id="CLU_128747_3_3_7"/>
<keyword evidence="11" id="KW-1185">Reference proteome</keyword>
<feature type="binding site" evidence="8">
    <location>
        <position position="42"/>
    </location>
    <ligand>
        <name>Fe cation</name>
        <dbReference type="ChEBI" id="CHEBI:24875"/>
    </ligand>
</feature>
<dbReference type="GO" id="GO:0043448">
    <property type="term" value="P:alkane catabolic process"/>
    <property type="evidence" value="ECO:0007669"/>
    <property type="project" value="TreeGrafter"/>
</dbReference>
<keyword evidence="3 7" id="KW-0813">Transport</keyword>
<sequence length="53" mass="5593">MDKYVCDLCGYVYDPANGDADNGIDPGTSFADLPADWVCPVCGAGKEDFSKEG</sequence>
<keyword evidence="4 7" id="KW-0479">Metal-binding</keyword>
<evidence type="ECO:0000256" key="3">
    <source>
        <dbReference type="ARBA" id="ARBA00022448"/>
    </source>
</evidence>
<comment type="function">
    <text evidence="1">Rubredoxin is a small nonheme, iron protein lacking acid-labile sulfide. Its single Fe, chelated to 4 Cys, functions as an electron acceptor and may also stabilize the conformation of the molecule.</text>
</comment>
<dbReference type="OrthoDB" id="9808980at2"/>